<dbReference type="InterPro" id="IPR041413">
    <property type="entry name" value="MLTR_LBD"/>
</dbReference>
<evidence type="ECO:0000256" key="1">
    <source>
        <dbReference type="SAM" id="MobiDB-lite"/>
    </source>
</evidence>
<proteinExistence type="predicted"/>
<dbReference type="Proteomes" id="UP001143463">
    <property type="component" value="Unassembled WGS sequence"/>
</dbReference>
<dbReference type="PANTHER" id="PTHR35010:SF2">
    <property type="entry name" value="BLL4672 PROTEIN"/>
    <property type="match status" value="1"/>
</dbReference>
<dbReference type="PROSITE" id="PS50943">
    <property type="entry name" value="HTH_CROC1"/>
    <property type="match status" value="1"/>
</dbReference>
<reference evidence="3" key="1">
    <citation type="journal article" date="2014" name="Int. J. Syst. Evol. Microbiol.">
        <title>Complete genome sequence of Corynebacterium casei LMG S-19264T (=DSM 44701T), isolated from a smear-ripened cheese.</title>
        <authorList>
            <consortium name="US DOE Joint Genome Institute (JGI-PGF)"/>
            <person name="Walter F."/>
            <person name="Albersmeier A."/>
            <person name="Kalinowski J."/>
            <person name="Ruckert C."/>
        </authorList>
    </citation>
    <scope>NUCLEOTIDE SEQUENCE</scope>
    <source>
        <strain evidence="3">VKM Ac-1069</strain>
    </source>
</reference>
<feature type="domain" description="HTH cro/C1-type" evidence="2">
    <location>
        <begin position="38"/>
        <end position="85"/>
    </location>
</feature>
<evidence type="ECO:0000313" key="3">
    <source>
        <dbReference type="EMBL" id="GLL14292.1"/>
    </source>
</evidence>
<dbReference type="AlphaFoldDB" id="A0A9W6NZ60"/>
<evidence type="ECO:0000259" key="2">
    <source>
        <dbReference type="PROSITE" id="PS50943"/>
    </source>
</evidence>
<feature type="region of interest" description="Disordered" evidence="1">
    <location>
        <begin position="284"/>
        <end position="313"/>
    </location>
</feature>
<dbReference type="GO" id="GO:0003677">
    <property type="term" value="F:DNA binding"/>
    <property type="evidence" value="ECO:0007669"/>
    <property type="project" value="InterPro"/>
</dbReference>
<dbReference type="SUPFAM" id="SSF47413">
    <property type="entry name" value="lambda repressor-like DNA-binding domains"/>
    <property type="match status" value="1"/>
</dbReference>
<dbReference type="PANTHER" id="PTHR35010">
    <property type="entry name" value="BLL4672 PROTEIN-RELATED"/>
    <property type="match status" value="1"/>
</dbReference>
<evidence type="ECO:0000313" key="4">
    <source>
        <dbReference type="Proteomes" id="UP001143463"/>
    </source>
</evidence>
<dbReference type="EMBL" id="BSFQ01000030">
    <property type="protein sequence ID" value="GLL14292.1"/>
    <property type="molecule type" value="Genomic_DNA"/>
</dbReference>
<feature type="compositionally biased region" description="Basic and acidic residues" evidence="1">
    <location>
        <begin position="291"/>
        <end position="313"/>
    </location>
</feature>
<dbReference type="Gene3D" id="1.10.260.40">
    <property type="entry name" value="lambda repressor-like DNA-binding domains"/>
    <property type="match status" value="1"/>
</dbReference>
<dbReference type="Pfam" id="PF17765">
    <property type="entry name" value="MLTR_LBD"/>
    <property type="match status" value="1"/>
</dbReference>
<organism evidence="3 4">
    <name type="scientific">Pseudonocardia halophobica</name>
    <dbReference type="NCBI Taxonomy" id="29401"/>
    <lineage>
        <taxon>Bacteria</taxon>
        <taxon>Bacillati</taxon>
        <taxon>Actinomycetota</taxon>
        <taxon>Actinomycetes</taxon>
        <taxon>Pseudonocardiales</taxon>
        <taxon>Pseudonocardiaceae</taxon>
        <taxon>Pseudonocardia</taxon>
    </lineage>
</organism>
<name>A0A9W6NZ60_9PSEU</name>
<gene>
    <name evidence="3" type="ORF">GCM10017577_54390</name>
</gene>
<dbReference type="Pfam" id="PF13560">
    <property type="entry name" value="HTH_31"/>
    <property type="match status" value="1"/>
</dbReference>
<dbReference type="CDD" id="cd00093">
    <property type="entry name" value="HTH_XRE"/>
    <property type="match status" value="1"/>
</dbReference>
<reference evidence="3" key="2">
    <citation type="submission" date="2023-01" db="EMBL/GenBank/DDBJ databases">
        <authorList>
            <person name="Sun Q."/>
            <person name="Evtushenko L."/>
        </authorList>
    </citation>
    <scope>NUCLEOTIDE SEQUENCE</scope>
    <source>
        <strain evidence="3">VKM Ac-1069</strain>
    </source>
</reference>
<dbReference type="Gene3D" id="3.30.450.180">
    <property type="match status" value="1"/>
</dbReference>
<protein>
    <submittedName>
        <fullName evidence="3">Transcriptional regulator</fullName>
    </submittedName>
</protein>
<dbReference type="InterPro" id="IPR001387">
    <property type="entry name" value="Cro/C1-type_HTH"/>
</dbReference>
<sequence length="313" mass="34556">MLEDVDRTELGRTLRTWRERLRPADLGLPAGTRRRTPGLRREEVAQVAGISVDYLTRLEQGRGPHPSDAVLGALGRALRLSTDERDHLFTLGGVRPPAPGTISGEPRPSLLRLMDRLTDLPVLLFNARMDVLAWNAMAAALLGDLSAVPPGERNMARLAFLGSGSRVVTDDDAERDRLDRALVSDLRSSSARYPDDPGLHRLIAALEKGSERFARMWAERTVRVRHGDRKRIRHPQVGELTLDCDTLHDAFDDQMLLVYSAAPGTPEAEALALLRVLGIESHGEVNGAADGRPDRAPDRRATPTDRLTDHPIR</sequence>
<accession>A0A9W6NZ60</accession>
<keyword evidence="4" id="KW-1185">Reference proteome</keyword>
<comment type="caution">
    <text evidence="3">The sequence shown here is derived from an EMBL/GenBank/DDBJ whole genome shotgun (WGS) entry which is preliminary data.</text>
</comment>
<dbReference type="SMART" id="SM00530">
    <property type="entry name" value="HTH_XRE"/>
    <property type="match status" value="1"/>
</dbReference>
<dbReference type="InterPro" id="IPR010982">
    <property type="entry name" value="Lambda_DNA-bd_dom_sf"/>
</dbReference>